<comment type="similarity">
    <text evidence="4">Belongs to the EXO84 family.</text>
</comment>
<dbReference type="Gene3D" id="1.20.58.1210">
    <property type="entry name" value="Exo84p, N-terminal helical domain"/>
    <property type="match status" value="1"/>
</dbReference>
<evidence type="ECO:0000256" key="7">
    <source>
        <dbReference type="ARBA" id="ARBA00022483"/>
    </source>
</evidence>
<dbReference type="InterPro" id="IPR011993">
    <property type="entry name" value="PH-like_dom_sf"/>
</dbReference>
<evidence type="ECO:0000256" key="8">
    <source>
        <dbReference type="ARBA" id="ARBA00022927"/>
    </source>
</evidence>
<evidence type="ECO:0000256" key="3">
    <source>
        <dbReference type="ARBA" id="ARBA00004624"/>
    </source>
</evidence>
<dbReference type="PANTHER" id="PTHR21426:SF12">
    <property type="entry name" value="EXOCYST COMPLEX COMPONENT 8"/>
    <property type="match status" value="1"/>
</dbReference>
<dbReference type="GO" id="GO:0015031">
    <property type="term" value="P:protein transport"/>
    <property type="evidence" value="ECO:0007669"/>
    <property type="project" value="UniProtKB-KW"/>
</dbReference>
<sequence>MTESKMAEFDKKDFRVDKYVKDMVQECVGGTELQQRKAEIQAYSDQTSSSLKKHVYANYMQFIETAKEVSHLESEMYQLSHILSEQRNLLSTLSEDSTKGNENDLSNLDNDPNSEENKTHAAIKTVKEMVQGFNGNLENKVYLYEGPLTELDPNDYSRIQKIFFFLFSDLLIVSKIKTDKKLEFLSQYDPTKTAVINIKDLDGVKNAINIITPDGSKIFQCANATIKNEWIEKFETALKFNQSVKHKKGPAPQPPKVEKQVSETKSILSNATTPTEDNVSVSENWAPEWLAIAAEEIQGLIAQRHFEDALALIQKSEEYLASDSSFWNASEISGKIKALKTNLTSVLIHELSNCQSRSLQAALRSSRRPLRLLGEMGKARQACGTLLKVCTTAIRTAQRQARRNNLEISELFFCDLAQVASEFLRAFNSQGACVSALVVWCNTELQYFASQLIKHYLTKGTHLEVVAKYVEGVRKPCAKLTDIGLDLSYHLEGLLRNTLEQIIEDSRYRLLETIGRTEDAWQPYNLQTKSNLRILLRDLKNVGIDMTDQVTGDTWINLTQSTVNFCRHFLSVTESCAYLAKNETLKMSVEVLLKDLFLAQHAVSPNPDMSVDLNFVARNKTYLLDVLLPIAINKFEKISGLQNEALILIANKSKGPPKPKPRSVYQTDVL</sequence>
<evidence type="ECO:0000256" key="6">
    <source>
        <dbReference type="ARBA" id="ARBA00022448"/>
    </source>
</evidence>
<accession>A0A0K8TTL2</accession>
<dbReference type="GO" id="GO:0048471">
    <property type="term" value="C:perinuclear region of cytoplasm"/>
    <property type="evidence" value="ECO:0007669"/>
    <property type="project" value="UniProtKB-SubCell"/>
</dbReference>
<reference evidence="11" key="1">
    <citation type="journal article" date="2015" name="Insect Biochem. Mol. Biol.">
        <title>An insight into the sialome of the horse fly, Tabanus bromius.</title>
        <authorList>
            <person name="Ribeiro J.M."/>
            <person name="Kazimirova M."/>
            <person name="Takac P."/>
            <person name="Andersen J.F."/>
            <person name="Francischetti I.M."/>
        </authorList>
    </citation>
    <scope>NUCLEOTIDE SEQUENCE</scope>
</reference>
<dbReference type="FunFam" id="2.30.29.30:FF:000376">
    <property type="entry name" value="Exocyst complex component 8"/>
    <property type="match status" value="1"/>
</dbReference>
<feature type="region of interest" description="Disordered" evidence="9">
    <location>
        <begin position="94"/>
        <end position="118"/>
    </location>
</feature>
<dbReference type="Pfam" id="PF22697">
    <property type="entry name" value="SOS1_NGEF_PH"/>
    <property type="match status" value="1"/>
</dbReference>
<keyword evidence="7" id="KW-0268">Exocytosis</keyword>
<dbReference type="FunFam" id="1.20.58.1220:FF:000003">
    <property type="entry name" value="Exocyst 84, isoform B"/>
    <property type="match status" value="1"/>
</dbReference>
<comment type="function">
    <text evidence="1">Component of the exocyst complex involved in the docking of exocytic vesicles with fusion sites on the plasma membrane.</text>
</comment>
<dbReference type="SMART" id="SM00233">
    <property type="entry name" value="PH"/>
    <property type="match status" value="1"/>
</dbReference>
<dbReference type="Gene3D" id="1.20.58.1220">
    <property type="entry name" value="Exo84p, C-terminal helical domain"/>
    <property type="match status" value="1"/>
</dbReference>
<dbReference type="SUPFAM" id="SSF50729">
    <property type="entry name" value="PH domain-like"/>
    <property type="match status" value="1"/>
</dbReference>
<dbReference type="GO" id="GO:0006893">
    <property type="term" value="P:Golgi to plasma membrane transport"/>
    <property type="evidence" value="ECO:0007669"/>
    <property type="project" value="TreeGrafter"/>
</dbReference>
<comment type="subcellular location">
    <subcellularLocation>
        <location evidence="3">Cell projection</location>
        <location evidence="3">Growth cone</location>
    </subcellularLocation>
    <subcellularLocation>
        <location evidence="2">Cytoplasm</location>
        <location evidence="2">Perinuclear region</location>
    </subcellularLocation>
</comment>
<dbReference type="GO" id="GO:0000145">
    <property type="term" value="C:exocyst"/>
    <property type="evidence" value="ECO:0007669"/>
    <property type="project" value="InterPro"/>
</dbReference>
<dbReference type="InterPro" id="IPR033961">
    <property type="entry name" value="Exo84"/>
</dbReference>
<name>A0A0K8TTL2_TABBR</name>
<dbReference type="InterPro" id="IPR001849">
    <property type="entry name" value="PH_domain"/>
</dbReference>
<dbReference type="PANTHER" id="PTHR21426">
    <property type="entry name" value="EXOCYST COMPLEX COMPONENT 8"/>
    <property type="match status" value="1"/>
</dbReference>
<evidence type="ECO:0000256" key="5">
    <source>
        <dbReference type="ARBA" id="ARBA00017509"/>
    </source>
</evidence>
<evidence type="ECO:0000256" key="9">
    <source>
        <dbReference type="SAM" id="MobiDB-lite"/>
    </source>
</evidence>
<keyword evidence="8" id="KW-0653">Protein transport</keyword>
<dbReference type="EMBL" id="GDAI01000323">
    <property type="protein sequence ID" value="JAI17280.1"/>
    <property type="molecule type" value="mRNA"/>
</dbReference>
<dbReference type="GO" id="GO:0006887">
    <property type="term" value="P:exocytosis"/>
    <property type="evidence" value="ECO:0007669"/>
    <property type="project" value="UniProtKB-KW"/>
</dbReference>
<dbReference type="InterPro" id="IPR042560">
    <property type="entry name" value="Exo84_C_2"/>
</dbReference>
<dbReference type="SUPFAM" id="SSF74788">
    <property type="entry name" value="Cullin repeat-like"/>
    <property type="match status" value="1"/>
</dbReference>
<evidence type="ECO:0000256" key="4">
    <source>
        <dbReference type="ARBA" id="ARBA00007210"/>
    </source>
</evidence>
<evidence type="ECO:0000256" key="1">
    <source>
        <dbReference type="ARBA" id="ARBA00002660"/>
    </source>
</evidence>
<protein>
    <recommendedName>
        <fullName evidence="5">Exocyst complex component 8</fullName>
    </recommendedName>
</protein>
<dbReference type="Gene3D" id="2.30.29.30">
    <property type="entry name" value="Pleckstrin-homology domain (PH domain)/Phosphotyrosine-binding domain (PTB)"/>
    <property type="match status" value="1"/>
</dbReference>
<feature type="domain" description="PH" evidence="10">
    <location>
        <begin position="142"/>
        <end position="241"/>
    </location>
</feature>
<dbReference type="InterPro" id="IPR032403">
    <property type="entry name" value="Exo84_C"/>
</dbReference>
<dbReference type="AlphaFoldDB" id="A0A0K8TTL2"/>
<dbReference type="InterPro" id="IPR016159">
    <property type="entry name" value="Cullin_repeat-like_dom_sf"/>
</dbReference>
<proteinExistence type="evidence at transcript level"/>
<evidence type="ECO:0000313" key="11">
    <source>
        <dbReference type="EMBL" id="JAI17280.1"/>
    </source>
</evidence>
<dbReference type="GO" id="GO:0030426">
    <property type="term" value="C:growth cone"/>
    <property type="evidence" value="ECO:0007669"/>
    <property type="project" value="UniProtKB-SubCell"/>
</dbReference>
<dbReference type="CDD" id="cd01226">
    <property type="entry name" value="PH_RalBD_exo84"/>
    <property type="match status" value="1"/>
</dbReference>
<dbReference type="InterPro" id="IPR055251">
    <property type="entry name" value="SOS1_NGEF_PH"/>
</dbReference>
<evidence type="ECO:0000256" key="2">
    <source>
        <dbReference type="ARBA" id="ARBA00004556"/>
    </source>
</evidence>
<dbReference type="Pfam" id="PF16528">
    <property type="entry name" value="Exo84_C"/>
    <property type="match status" value="1"/>
</dbReference>
<dbReference type="Pfam" id="PF08700">
    <property type="entry name" value="VPS51_Exo84_N"/>
    <property type="match status" value="1"/>
</dbReference>
<dbReference type="InterPro" id="IPR042561">
    <property type="entry name" value="Exo84_C_1"/>
</dbReference>
<keyword evidence="6" id="KW-0813">Transport</keyword>
<organism evidence="11">
    <name type="scientific">Tabanus bromius</name>
    <name type="common">Band-eyed brown horse fly</name>
    <dbReference type="NCBI Taxonomy" id="304241"/>
    <lineage>
        <taxon>Eukaryota</taxon>
        <taxon>Metazoa</taxon>
        <taxon>Ecdysozoa</taxon>
        <taxon>Arthropoda</taxon>
        <taxon>Hexapoda</taxon>
        <taxon>Insecta</taxon>
        <taxon>Pterygota</taxon>
        <taxon>Neoptera</taxon>
        <taxon>Endopterygota</taxon>
        <taxon>Diptera</taxon>
        <taxon>Brachycera</taxon>
        <taxon>Tabanomorpha</taxon>
        <taxon>Tabanoidea</taxon>
        <taxon>Tabanidae</taxon>
        <taxon>Tabanus</taxon>
    </lineage>
</organism>
<evidence type="ECO:0000259" key="10">
    <source>
        <dbReference type="SMART" id="SM00233"/>
    </source>
</evidence>